<dbReference type="AlphaFoldDB" id="A0A8J3AIN8"/>
<evidence type="ECO:0000313" key="1">
    <source>
        <dbReference type="EMBL" id="GGI15103.1"/>
    </source>
</evidence>
<protein>
    <submittedName>
        <fullName evidence="1">Uncharacterized protein</fullName>
    </submittedName>
</protein>
<sequence>MGSAELGRVGLGSAELTEVEVGVGLDIAGIGEAEPVTSTANTLAPLRIAATD</sequence>
<comment type="caution">
    <text evidence="1">The sequence shown here is derived from an EMBL/GenBank/DDBJ whole genome shotgun (WGS) entry which is preliminary data.</text>
</comment>
<organism evidence="1 2">
    <name type="scientific">Galliscardovia ingluviei</name>
    <dbReference type="NCBI Taxonomy" id="1769422"/>
    <lineage>
        <taxon>Bacteria</taxon>
        <taxon>Bacillati</taxon>
        <taxon>Actinomycetota</taxon>
        <taxon>Actinomycetes</taxon>
        <taxon>Bifidobacteriales</taxon>
        <taxon>Bifidobacteriaceae</taxon>
        <taxon>Galliscardovia</taxon>
    </lineage>
</organism>
<proteinExistence type="predicted"/>
<name>A0A8J3AIN8_9BIFI</name>
<keyword evidence="2" id="KW-1185">Reference proteome</keyword>
<evidence type="ECO:0000313" key="2">
    <source>
        <dbReference type="Proteomes" id="UP000619536"/>
    </source>
</evidence>
<reference evidence="1" key="2">
    <citation type="submission" date="2020-09" db="EMBL/GenBank/DDBJ databases">
        <authorList>
            <person name="Sun Q."/>
            <person name="Sedlacek I."/>
        </authorList>
    </citation>
    <scope>NUCLEOTIDE SEQUENCE</scope>
    <source>
        <strain evidence="1">CCM 8606</strain>
    </source>
</reference>
<gene>
    <name evidence="1" type="ORF">GCM10007377_14240</name>
</gene>
<dbReference type="Proteomes" id="UP000619536">
    <property type="component" value="Unassembled WGS sequence"/>
</dbReference>
<dbReference type="EMBL" id="BMDH01000004">
    <property type="protein sequence ID" value="GGI15103.1"/>
    <property type="molecule type" value="Genomic_DNA"/>
</dbReference>
<reference evidence="1" key="1">
    <citation type="journal article" date="2014" name="Int. J. Syst. Evol. Microbiol.">
        <title>Complete genome sequence of Corynebacterium casei LMG S-19264T (=DSM 44701T), isolated from a smear-ripened cheese.</title>
        <authorList>
            <consortium name="US DOE Joint Genome Institute (JGI-PGF)"/>
            <person name="Walter F."/>
            <person name="Albersmeier A."/>
            <person name="Kalinowski J."/>
            <person name="Ruckert C."/>
        </authorList>
    </citation>
    <scope>NUCLEOTIDE SEQUENCE</scope>
    <source>
        <strain evidence="1">CCM 8606</strain>
    </source>
</reference>
<accession>A0A8J3AIN8</accession>